<protein>
    <submittedName>
        <fullName evidence="3">Predicted transcriptional regulator, contains HTH domain</fullName>
    </submittedName>
</protein>
<dbReference type="KEGG" id="asx:CDL62_14895"/>
<dbReference type="PANTHER" id="PTHR30595">
    <property type="entry name" value="GLPR-RELATED TRANSCRIPTIONAL REPRESSOR"/>
    <property type="match status" value="1"/>
</dbReference>
<dbReference type="InterPro" id="IPR049514">
    <property type="entry name" value="Fic-like_C"/>
</dbReference>
<keyword evidence="4" id="KW-1185">Reference proteome</keyword>
<dbReference type="Proteomes" id="UP000191055">
    <property type="component" value="Unassembled WGS sequence"/>
</dbReference>
<dbReference type="EMBL" id="FUYV01000073">
    <property type="protein sequence ID" value="SKC24294.1"/>
    <property type="molecule type" value="Genomic_DNA"/>
</dbReference>
<dbReference type="InterPro" id="IPR038461">
    <property type="entry name" value="Schlafen_AlbA_2_dom_sf"/>
</dbReference>
<organism evidence="3 4">
    <name type="scientific">Alkalitalea saponilacus</name>
    <dbReference type="NCBI Taxonomy" id="889453"/>
    <lineage>
        <taxon>Bacteria</taxon>
        <taxon>Pseudomonadati</taxon>
        <taxon>Bacteroidota</taxon>
        <taxon>Bacteroidia</taxon>
        <taxon>Marinilabiliales</taxon>
        <taxon>Marinilabiliaceae</taxon>
        <taxon>Alkalitalea</taxon>
    </lineage>
</organism>
<feature type="domain" description="Filamentation induced by cAMP protein Fic-like C-terminal" evidence="2">
    <location>
        <begin position="376"/>
        <end position="437"/>
    </location>
</feature>
<dbReference type="KEGG" id="asx:CDL62_14925"/>
<gene>
    <name evidence="3" type="ORF">SAMN03080601_03593</name>
</gene>
<dbReference type="PANTHER" id="PTHR30595:SF6">
    <property type="entry name" value="SCHLAFEN ALBA-2 DOMAIN-CONTAINING PROTEIN"/>
    <property type="match status" value="1"/>
</dbReference>
<dbReference type="KEGG" id="asx:CDL62_15540"/>
<evidence type="ECO:0000313" key="4">
    <source>
        <dbReference type="Proteomes" id="UP000191055"/>
    </source>
</evidence>
<name>A0A1T5HUE5_9BACT</name>
<evidence type="ECO:0000313" key="3">
    <source>
        <dbReference type="EMBL" id="SKC24294.1"/>
    </source>
</evidence>
<feature type="domain" description="Schlafen AlbA-2" evidence="1">
    <location>
        <begin position="3"/>
        <end position="122"/>
    </location>
</feature>
<accession>A0A1T5HUE5</accession>
<dbReference type="Gene3D" id="3.30.950.30">
    <property type="entry name" value="Schlafen, AAA domain"/>
    <property type="match status" value="1"/>
</dbReference>
<dbReference type="STRING" id="889453.SAMN03080601_03593"/>
<dbReference type="OrthoDB" id="1120869at2"/>
<evidence type="ECO:0000259" key="1">
    <source>
        <dbReference type="Pfam" id="PF04326"/>
    </source>
</evidence>
<reference evidence="3 4" key="1">
    <citation type="submission" date="2017-02" db="EMBL/GenBank/DDBJ databases">
        <authorList>
            <person name="Peterson S.W."/>
        </authorList>
    </citation>
    <scope>NUCLEOTIDE SEQUENCE [LARGE SCALE GENOMIC DNA]</scope>
    <source>
        <strain evidence="3 4">DSM 24412</strain>
    </source>
</reference>
<sequence>MSETNRIEYKQELNNDVDIEKEVIAFLNYHEGGIIYVGIDKQGKVVGVSDIDSDMLKIKDRIKNNISPSAMGLFDVVAESKEGKELIKIIVAGGTEKPYFKKKFGMTEKGCFIRTGTAAEPMPQSFIDKLFASRTRNSLGKIRSNRQDLTFEQLKIYYEEKGLNLTKHFKQNLELLTEDNKLNYVAYLLADENGTSIKVAKYSGTDRVDLIENNEYGYCSLIKATKRVIDKLELENKTISKITYKERIDSRLWNAVALREAIINAIIHNDYTREVPPKFEIFSDRLEITSYGGLFEGMTQEDFFDGLSLPRNKELMRIYKDLGMVEQLGSGVPRILQAYNKDCFKFSENFLRMIFPATEKIPMQVNTQVPMQVSTQVEELIKIFTGEHTRQDLQDKLNLANRENFRKNYLQSALDEKLIELTIPEKPNSSKQKYRLTEKGILMKERLI</sequence>
<dbReference type="InterPro" id="IPR007421">
    <property type="entry name" value="Schlafen_AlbA_2_dom"/>
</dbReference>
<proteinExistence type="predicted"/>
<dbReference type="AlphaFoldDB" id="A0A1T5HUE5"/>
<dbReference type="RefSeq" id="WP_079559222.1">
    <property type="nucleotide sequence ID" value="NZ_CP021904.1"/>
</dbReference>
<dbReference type="Gene3D" id="3.30.565.60">
    <property type="match status" value="1"/>
</dbReference>
<dbReference type="Pfam" id="PF21247">
    <property type="entry name" value="Fic-like_C"/>
    <property type="match status" value="1"/>
</dbReference>
<dbReference type="Pfam" id="PF04326">
    <property type="entry name" value="SLFN_AlbA_2"/>
    <property type="match status" value="1"/>
</dbReference>
<evidence type="ECO:0000259" key="2">
    <source>
        <dbReference type="Pfam" id="PF21247"/>
    </source>
</evidence>
<dbReference type="Pfam" id="PF13749">
    <property type="entry name" value="HATPase_c_4"/>
    <property type="match status" value="1"/>
</dbReference>
<dbReference type="InterPro" id="IPR038475">
    <property type="entry name" value="RecG_C_sf"/>
</dbReference>